<sequence length="278" mass="32360">MTTNRKIELLQKILNKTEKIKVESSSDPDFKTWKSLTERTLIKVFGAESHEIREFEKLYFFYNPGIWVGGMDYSVKDLREFRKDLKIAKDLIINYIDEFKEDLNGEDEPSNETKGISSVNKVFISHSSKDSEIVEELIDILETIGLDSTSIFCTSFGEYGISFGENFLQRIKNELTEKTLVLFLISENFYSSPVCLCEMGATWVQSKEHIPILIPPFRFDQIEGVIPLTQGLYINDCIGLNLLKDLLEEKFIIEDKIKFANWERKRDRILKRLDEKIN</sequence>
<keyword evidence="3" id="KW-1185">Reference proteome</keyword>
<organism evidence="2 3">
    <name type="scientific">Algoriphagus aestuariicola</name>
    <dbReference type="NCBI Taxonomy" id="1852016"/>
    <lineage>
        <taxon>Bacteria</taxon>
        <taxon>Pseudomonadati</taxon>
        <taxon>Bacteroidota</taxon>
        <taxon>Cytophagia</taxon>
        <taxon>Cytophagales</taxon>
        <taxon>Cyclobacteriaceae</taxon>
        <taxon>Algoriphagus</taxon>
    </lineage>
</organism>
<dbReference type="InterPro" id="IPR035897">
    <property type="entry name" value="Toll_tir_struct_dom_sf"/>
</dbReference>
<dbReference type="Pfam" id="PF13676">
    <property type="entry name" value="TIR_2"/>
    <property type="match status" value="1"/>
</dbReference>
<comment type="caution">
    <text evidence="2">The sequence shown here is derived from an EMBL/GenBank/DDBJ whole genome shotgun (WGS) entry which is preliminary data.</text>
</comment>
<accession>A0ABS3BNB4</accession>
<dbReference type="Proteomes" id="UP000664698">
    <property type="component" value="Unassembled WGS sequence"/>
</dbReference>
<dbReference type="RefSeq" id="WP_206568487.1">
    <property type="nucleotide sequence ID" value="NZ_JAFKCW010000001.1"/>
</dbReference>
<evidence type="ECO:0000259" key="1">
    <source>
        <dbReference type="PROSITE" id="PS50104"/>
    </source>
</evidence>
<protein>
    <submittedName>
        <fullName evidence="2">Toll/interleukin-1 receptor domain-containing protein</fullName>
    </submittedName>
</protein>
<evidence type="ECO:0000313" key="3">
    <source>
        <dbReference type="Proteomes" id="UP000664698"/>
    </source>
</evidence>
<feature type="domain" description="TIR" evidence="1">
    <location>
        <begin position="118"/>
        <end position="277"/>
    </location>
</feature>
<name>A0ABS3BNB4_9BACT</name>
<gene>
    <name evidence="2" type="ORF">J0A67_06695</name>
</gene>
<dbReference type="EMBL" id="JAFKCW010000001">
    <property type="protein sequence ID" value="MBN7800540.1"/>
    <property type="molecule type" value="Genomic_DNA"/>
</dbReference>
<dbReference type="Gene3D" id="3.40.50.10140">
    <property type="entry name" value="Toll/interleukin-1 receptor homology (TIR) domain"/>
    <property type="match status" value="1"/>
</dbReference>
<reference evidence="2 3" key="1">
    <citation type="submission" date="2021-03" db="EMBL/GenBank/DDBJ databases">
        <title>novel species isolated from a fishpond in China.</title>
        <authorList>
            <person name="Lu H."/>
            <person name="Cai Z."/>
        </authorList>
    </citation>
    <scope>NUCLEOTIDE SEQUENCE [LARGE SCALE GENOMIC DNA]</scope>
    <source>
        <strain evidence="2 3">JCM 31546</strain>
    </source>
</reference>
<evidence type="ECO:0000313" key="2">
    <source>
        <dbReference type="EMBL" id="MBN7800540.1"/>
    </source>
</evidence>
<dbReference type="PROSITE" id="PS50104">
    <property type="entry name" value="TIR"/>
    <property type="match status" value="1"/>
</dbReference>
<dbReference type="InterPro" id="IPR000157">
    <property type="entry name" value="TIR_dom"/>
</dbReference>
<keyword evidence="2" id="KW-0675">Receptor</keyword>
<dbReference type="SUPFAM" id="SSF52200">
    <property type="entry name" value="Toll/Interleukin receptor TIR domain"/>
    <property type="match status" value="1"/>
</dbReference>
<proteinExistence type="predicted"/>